<evidence type="ECO:0000256" key="9">
    <source>
        <dbReference type="ARBA" id="ARBA00022679"/>
    </source>
</evidence>
<evidence type="ECO:0000256" key="2">
    <source>
        <dbReference type="ARBA" id="ARBA00004752"/>
    </source>
</evidence>
<evidence type="ECO:0000256" key="1">
    <source>
        <dbReference type="ARBA" id="ARBA00004236"/>
    </source>
</evidence>
<gene>
    <name evidence="22" type="ORF">FW778_17820</name>
</gene>
<accession>A0A5J5IGL1</accession>
<dbReference type="RefSeq" id="WP_150416212.1">
    <property type="nucleotide sequence ID" value="NZ_VYQF01000006.1"/>
</dbReference>
<evidence type="ECO:0000256" key="14">
    <source>
        <dbReference type="ARBA" id="ARBA00023268"/>
    </source>
</evidence>
<dbReference type="InterPro" id="IPR023346">
    <property type="entry name" value="Lysozyme-like_dom_sf"/>
</dbReference>
<evidence type="ECO:0000313" key="22">
    <source>
        <dbReference type="EMBL" id="KAA9037284.1"/>
    </source>
</evidence>
<comment type="catalytic activity">
    <reaction evidence="16">
        <text>Preferential cleavage: (Ac)2-L-Lys-D-Ala-|-D-Ala. Also transpeptidation of peptidyl-alanyl moieties that are N-acyl substituents of D-alanine.</text>
        <dbReference type="EC" id="3.4.16.4"/>
    </reaction>
</comment>
<evidence type="ECO:0000256" key="15">
    <source>
        <dbReference type="ARBA" id="ARBA00023316"/>
    </source>
</evidence>
<keyword evidence="15" id="KW-0961">Cell wall biogenesis/degradation</keyword>
<organism evidence="22 23">
    <name type="scientific">Ginsengibacter hankyongi</name>
    <dbReference type="NCBI Taxonomy" id="2607284"/>
    <lineage>
        <taxon>Bacteria</taxon>
        <taxon>Pseudomonadati</taxon>
        <taxon>Bacteroidota</taxon>
        <taxon>Chitinophagia</taxon>
        <taxon>Chitinophagales</taxon>
        <taxon>Chitinophagaceae</taxon>
        <taxon>Ginsengibacter</taxon>
    </lineage>
</organism>
<evidence type="ECO:0000256" key="7">
    <source>
        <dbReference type="ARBA" id="ARBA00022670"/>
    </source>
</evidence>
<keyword evidence="13 19" id="KW-0472">Membrane</keyword>
<comment type="catalytic activity">
    <reaction evidence="17">
        <text>[GlcNAc-(1-&gt;4)-Mur2Ac(oyl-L-Ala-gamma-D-Glu-L-Lys-D-Ala-D-Ala)](n)-di-trans,octa-cis-undecaprenyl diphosphate + beta-D-GlcNAc-(1-&gt;4)-Mur2Ac(oyl-L-Ala-gamma-D-Glu-L-Lys-D-Ala-D-Ala)-di-trans,octa-cis-undecaprenyl diphosphate = [GlcNAc-(1-&gt;4)-Mur2Ac(oyl-L-Ala-gamma-D-Glu-L-Lys-D-Ala-D-Ala)](n+1)-di-trans,octa-cis-undecaprenyl diphosphate + di-trans,octa-cis-undecaprenyl diphosphate + H(+)</text>
        <dbReference type="Rhea" id="RHEA:23708"/>
        <dbReference type="Rhea" id="RHEA-COMP:9602"/>
        <dbReference type="Rhea" id="RHEA-COMP:9603"/>
        <dbReference type="ChEBI" id="CHEBI:15378"/>
        <dbReference type="ChEBI" id="CHEBI:58405"/>
        <dbReference type="ChEBI" id="CHEBI:60033"/>
        <dbReference type="ChEBI" id="CHEBI:78435"/>
        <dbReference type="EC" id="2.4.99.28"/>
    </reaction>
</comment>
<keyword evidence="7" id="KW-0645">Protease</keyword>
<keyword evidence="12" id="KW-0573">Peptidoglycan synthesis</keyword>
<dbReference type="GO" id="GO:0030288">
    <property type="term" value="C:outer membrane-bounded periplasmic space"/>
    <property type="evidence" value="ECO:0007669"/>
    <property type="project" value="TreeGrafter"/>
</dbReference>
<comment type="pathway">
    <text evidence="2">Cell wall biogenesis; peptidoglycan biosynthesis.</text>
</comment>
<evidence type="ECO:0000256" key="13">
    <source>
        <dbReference type="ARBA" id="ARBA00023136"/>
    </source>
</evidence>
<dbReference type="InterPro" id="IPR001264">
    <property type="entry name" value="Glyco_trans_51"/>
</dbReference>
<proteinExistence type="inferred from homology"/>
<keyword evidence="10" id="KW-0378">Hydrolase</keyword>
<keyword evidence="14" id="KW-0511">Multifunctional enzyme</keyword>
<feature type="region of interest" description="Disordered" evidence="18">
    <location>
        <begin position="729"/>
        <end position="822"/>
    </location>
</feature>
<dbReference type="GO" id="GO:0071555">
    <property type="term" value="P:cell wall organization"/>
    <property type="evidence" value="ECO:0007669"/>
    <property type="project" value="UniProtKB-KW"/>
</dbReference>
<dbReference type="SUPFAM" id="SSF56601">
    <property type="entry name" value="beta-lactamase/transpeptidase-like"/>
    <property type="match status" value="1"/>
</dbReference>
<evidence type="ECO:0000256" key="16">
    <source>
        <dbReference type="ARBA" id="ARBA00034000"/>
    </source>
</evidence>
<dbReference type="Pfam" id="PF00905">
    <property type="entry name" value="Transpeptidase"/>
    <property type="match status" value="1"/>
</dbReference>
<dbReference type="GO" id="GO:0008360">
    <property type="term" value="P:regulation of cell shape"/>
    <property type="evidence" value="ECO:0007669"/>
    <property type="project" value="UniProtKB-KW"/>
</dbReference>
<dbReference type="PANTHER" id="PTHR32282">
    <property type="entry name" value="BINDING PROTEIN TRANSPEPTIDASE, PUTATIVE-RELATED"/>
    <property type="match status" value="1"/>
</dbReference>
<comment type="caution">
    <text evidence="22">The sequence shown here is derived from an EMBL/GenBank/DDBJ whole genome shotgun (WGS) entry which is preliminary data.</text>
</comment>
<dbReference type="InterPro" id="IPR050396">
    <property type="entry name" value="Glycosyltr_51/Transpeptidase"/>
</dbReference>
<feature type="domain" description="Penicillin-binding protein transpeptidase" evidence="20">
    <location>
        <begin position="424"/>
        <end position="652"/>
    </location>
</feature>
<dbReference type="GO" id="GO:0009252">
    <property type="term" value="P:peptidoglycan biosynthetic process"/>
    <property type="evidence" value="ECO:0007669"/>
    <property type="project" value="UniProtKB-KW"/>
</dbReference>
<dbReference type="EMBL" id="VYQF01000006">
    <property type="protein sequence ID" value="KAA9037284.1"/>
    <property type="molecule type" value="Genomic_DNA"/>
</dbReference>
<evidence type="ECO:0000256" key="4">
    <source>
        <dbReference type="ARBA" id="ARBA00007739"/>
    </source>
</evidence>
<evidence type="ECO:0000256" key="10">
    <source>
        <dbReference type="ARBA" id="ARBA00022801"/>
    </source>
</evidence>
<dbReference type="PANTHER" id="PTHR32282:SF11">
    <property type="entry name" value="PENICILLIN-BINDING PROTEIN 1B"/>
    <property type="match status" value="1"/>
</dbReference>
<reference evidence="22 23" key="1">
    <citation type="submission" date="2019-09" db="EMBL/GenBank/DDBJ databases">
        <title>Draft genome sequence of Ginsengibacter sp. BR5-29.</title>
        <authorList>
            <person name="Im W.-T."/>
        </authorList>
    </citation>
    <scope>NUCLEOTIDE SEQUENCE [LARGE SCALE GENOMIC DNA]</scope>
    <source>
        <strain evidence="22 23">BR5-29</strain>
    </source>
</reference>
<comment type="similarity">
    <text evidence="3">In the C-terminal section; belongs to the transpeptidase family.</text>
</comment>
<feature type="compositionally biased region" description="Basic and acidic residues" evidence="18">
    <location>
        <begin position="782"/>
        <end position="809"/>
    </location>
</feature>
<keyword evidence="23" id="KW-1185">Reference proteome</keyword>
<keyword evidence="6" id="KW-0121">Carboxypeptidase</keyword>
<evidence type="ECO:0000313" key="23">
    <source>
        <dbReference type="Proteomes" id="UP000326903"/>
    </source>
</evidence>
<dbReference type="GO" id="GO:0009002">
    <property type="term" value="F:serine-type D-Ala-D-Ala carboxypeptidase activity"/>
    <property type="evidence" value="ECO:0007669"/>
    <property type="project" value="UniProtKB-EC"/>
</dbReference>
<keyword evidence="8" id="KW-0328">Glycosyltransferase</keyword>
<dbReference type="Gene3D" id="3.40.710.10">
    <property type="entry name" value="DD-peptidase/beta-lactamase superfamily"/>
    <property type="match status" value="2"/>
</dbReference>
<keyword evidence="19" id="KW-1133">Transmembrane helix</keyword>
<dbReference type="InterPro" id="IPR001460">
    <property type="entry name" value="PCN-bd_Tpept"/>
</dbReference>
<feature type="transmembrane region" description="Helical" evidence="19">
    <location>
        <begin position="21"/>
        <end position="48"/>
    </location>
</feature>
<protein>
    <submittedName>
        <fullName evidence="22">Penicillin-binding protein</fullName>
    </submittedName>
</protein>
<keyword evidence="9" id="KW-0808">Transferase</keyword>
<evidence type="ECO:0000256" key="6">
    <source>
        <dbReference type="ARBA" id="ARBA00022645"/>
    </source>
</evidence>
<feature type="domain" description="Glycosyl transferase family 51" evidence="21">
    <location>
        <begin position="77"/>
        <end position="248"/>
    </location>
</feature>
<dbReference type="GO" id="GO:0008955">
    <property type="term" value="F:peptidoglycan glycosyltransferase activity"/>
    <property type="evidence" value="ECO:0007669"/>
    <property type="project" value="UniProtKB-EC"/>
</dbReference>
<evidence type="ECO:0000256" key="5">
    <source>
        <dbReference type="ARBA" id="ARBA00022475"/>
    </source>
</evidence>
<dbReference type="GO" id="GO:0006508">
    <property type="term" value="P:proteolysis"/>
    <property type="evidence" value="ECO:0007669"/>
    <property type="project" value="UniProtKB-KW"/>
</dbReference>
<comment type="subcellular location">
    <subcellularLocation>
        <location evidence="1">Cell membrane</location>
    </subcellularLocation>
</comment>
<dbReference type="SUPFAM" id="SSF53955">
    <property type="entry name" value="Lysozyme-like"/>
    <property type="match status" value="1"/>
</dbReference>
<evidence type="ECO:0000256" key="19">
    <source>
        <dbReference type="SAM" id="Phobius"/>
    </source>
</evidence>
<comment type="similarity">
    <text evidence="4">In the N-terminal section; belongs to the glycosyltransferase 51 family.</text>
</comment>
<evidence type="ECO:0000259" key="20">
    <source>
        <dbReference type="Pfam" id="PF00905"/>
    </source>
</evidence>
<dbReference type="Gene3D" id="1.10.3810.10">
    <property type="entry name" value="Biosynthetic peptidoglycan transglycosylase-like"/>
    <property type="match status" value="1"/>
</dbReference>
<evidence type="ECO:0000256" key="11">
    <source>
        <dbReference type="ARBA" id="ARBA00022960"/>
    </source>
</evidence>
<dbReference type="Proteomes" id="UP000326903">
    <property type="component" value="Unassembled WGS sequence"/>
</dbReference>
<dbReference type="AlphaFoldDB" id="A0A5J5IGL1"/>
<evidence type="ECO:0000256" key="17">
    <source>
        <dbReference type="ARBA" id="ARBA00049902"/>
    </source>
</evidence>
<dbReference type="InterPro" id="IPR012338">
    <property type="entry name" value="Beta-lactam/transpept-like"/>
</dbReference>
<evidence type="ECO:0000256" key="18">
    <source>
        <dbReference type="SAM" id="MobiDB-lite"/>
    </source>
</evidence>
<dbReference type="GO" id="GO:0008658">
    <property type="term" value="F:penicillin binding"/>
    <property type="evidence" value="ECO:0007669"/>
    <property type="project" value="InterPro"/>
</dbReference>
<dbReference type="GO" id="GO:0005886">
    <property type="term" value="C:plasma membrane"/>
    <property type="evidence" value="ECO:0007669"/>
    <property type="project" value="UniProtKB-SubCell"/>
</dbReference>
<feature type="compositionally biased region" description="Low complexity" evidence="18">
    <location>
        <begin position="813"/>
        <end position="822"/>
    </location>
</feature>
<evidence type="ECO:0000259" key="21">
    <source>
        <dbReference type="Pfam" id="PF00912"/>
    </source>
</evidence>
<keyword evidence="11" id="KW-0133">Cell shape</keyword>
<evidence type="ECO:0000256" key="12">
    <source>
        <dbReference type="ARBA" id="ARBA00022984"/>
    </source>
</evidence>
<evidence type="ECO:0000256" key="3">
    <source>
        <dbReference type="ARBA" id="ARBA00007090"/>
    </source>
</evidence>
<sequence>MKKEISLNTKNKLGKKDKTKPAIKILWTLVLGGIALGFIIFASAWFGLFGKLPSLQELENPQANLASEIYANDGTTLMGKIYAENRSSADFHDISKHVIDALISTEDIRFYDHSGIDAIAIGRALKGFGSEGGGSTITQQLAKNMLGQGGGWVGKRIIDKLKEWIVALKLEKNFTKQEILALYLNRVSWLNVYGIRNAARVYFQKDPSELTTDESALLVGMLSGPGKYDPVRNPQAATDRRNLVLDRMVTNDVLSSAEAETLKRKPLGIKYKKLDESLGIAPYFRSVLSKKLIDWCKTHKDPATGRNYDLYRDGLKIYTTIDPKMQLYAEEAVVKHMANMQKKFNSQLPKNVWKGHEDILNRAMRDSERWKYMKEAGIKDDEIKKSFYVPVKMKVFAWNSKRETDTVMTPLDSIKYFKQMMQTSFAVMDPITGEVKAWVGGIDFKWFKYDHVTANRQVGSAFKPLLYTLALTDAGLTPESQLGGKSITLANRTFSGPGGTMAYCLAKSLNVAAWDLMSRIGPKKTAEFAHLCGIKSDIPLVPSIALGTADIQLLEMLRAYSMFPNRGFNTEPIYISRIEDKNGNVLQSFESESKQVISEVDAYTMYKMMQGVVDYGTGGAMRWKYGITSDMGGKTGTTNDNTDGWFMGYTPQLLAGAWVGCDDPFLHLRNGWTNGGNDMAMPEWAYFMQKVYADKKLGIDPKAVFQKPAELNNDPIFADQNFSNIVKEGQGNDFTEENGNGDAGDYETTPNVPVESEFNKDLTKDPNSPPEKKVIGPVNMMDEFKKDTSKTHPKNTDQNKLNKDADKLKKPSSKPAKTSSDY</sequence>
<evidence type="ECO:0000256" key="8">
    <source>
        <dbReference type="ARBA" id="ARBA00022676"/>
    </source>
</evidence>
<dbReference type="InterPro" id="IPR036950">
    <property type="entry name" value="PBP_transglycosylase"/>
</dbReference>
<name>A0A5J5IGL1_9BACT</name>
<dbReference type="Pfam" id="PF00912">
    <property type="entry name" value="Transgly"/>
    <property type="match status" value="1"/>
</dbReference>
<keyword evidence="19" id="KW-0812">Transmembrane</keyword>
<keyword evidence="5" id="KW-1003">Cell membrane</keyword>
<feature type="compositionally biased region" description="Basic and acidic residues" evidence="18">
    <location>
        <begin position="757"/>
        <end position="774"/>
    </location>
</feature>